<dbReference type="GO" id="GO:0003677">
    <property type="term" value="F:DNA binding"/>
    <property type="evidence" value="ECO:0007669"/>
    <property type="project" value="InterPro"/>
</dbReference>
<dbReference type="SMART" id="SM00530">
    <property type="entry name" value="HTH_XRE"/>
    <property type="match status" value="1"/>
</dbReference>
<proteinExistence type="predicted"/>
<dbReference type="Proteomes" id="UP000283433">
    <property type="component" value="Unassembled WGS sequence"/>
</dbReference>
<evidence type="ECO:0000313" key="3">
    <source>
        <dbReference type="Proteomes" id="UP000283433"/>
    </source>
</evidence>
<evidence type="ECO:0000259" key="1">
    <source>
        <dbReference type="PROSITE" id="PS50943"/>
    </source>
</evidence>
<keyword evidence="3" id="KW-1185">Reference proteome</keyword>
<protein>
    <submittedName>
        <fullName evidence="2">Transcriptional regulator</fullName>
    </submittedName>
</protein>
<evidence type="ECO:0000313" key="2">
    <source>
        <dbReference type="EMBL" id="RKD12473.1"/>
    </source>
</evidence>
<sequence>MLANYLKKKRKSLKLTQEDLALKAGVGLRFVRELEQGKPTLRMDKVNQVLALFGAELGVISKLKEHE</sequence>
<gene>
    <name evidence="2" type="ORF">BCY91_12575</name>
</gene>
<dbReference type="Pfam" id="PF01381">
    <property type="entry name" value="HTH_3"/>
    <property type="match status" value="1"/>
</dbReference>
<dbReference type="AlphaFoldDB" id="A0A419S1W7"/>
<dbReference type="InterPro" id="IPR017507">
    <property type="entry name" value="Tscrpt_reg_HipB-like"/>
</dbReference>
<reference evidence="2 3" key="1">
    <citation type="submission" date="2016-07" db="EMBL/GenBank/DDBJ databases">
        <title>Genome of Pelobium manganitolerans.</title>
        <authorList>
            <person name="Wu S."/>
            <person name="Wang G."/>
        </authorList>
    </citation>
    <scope>NUCLEOTIDE SEQUENCE [LARGE SCALE GENOMIC DNA]</scope>
    <source>
        <strain evidence="2 3">YS-25</strain>
    </source>
</reference>
<organism evidence="2 3">
    <name type="scientific">Pelobium manganitolerans</name>
    <dbReference type="NCBI Taxonomy" id="1842495"/>
    <lineage>
        <taxon>Bacteria</taxon>
        <taxon>Pseudomonadati</taxon>
        <taxon>Bacteroidota</taxon>
        <taxon>Sphingobacteriia</taxon>
        <taxon>Sphingobacteriales</taxon>
        <taxon>Sphingobacteriaceae</taxon>
        <taxon>Pelobium</taxon>
    </lineage>
</organism>
<dbReference type="InterPro" id="IPR001387">
    <property type="entry name" value="Cro/C1-type_HTH"/>
</dbReference>
<comment type="caution">
    <text evidence="2">The sequence shown here is derived from an EMBL/GenBank/DDBJ whole genome shotgun (WGS) entry which is preliminary data.</text>
</comment>
<dbReference type="InterPro" id="IPR010982">
    <property type="entry name" value="Lambda_DNA-bd_dom_sf"/>
</dbReference>
<dbReference type="Gene3D" id="1.10.260.40">
    <property type="entry name" value="lambda repressor-like DNA-binding domains"/>
    <property type="match status" value="1"/>
</dbReference>
<accession>A0A419S1W7</accession>
<feature type="domain" description="HTH cro/C1-type" evidence="1">
    <location>
        <begin position="6"/>
        <end position="60"/>
    </location>
</feature>
<name>A0A419S1W7_9SPHI</name>
<dbReference type="EMBL" id="MBTA01000030">
    <property type="protein sequence ID" value="RKD12473.1"/>
    <property type="molecule type" value="Genomic_DNA"/>
</dbReference>
<dbReference type="OrthoDB" id="1122334at2"/>
<dbReference type="SUPFAM" id="SSF47413">
    <property type="entry name" value="lambda repressor-like DNA-binding domains"/>
    <property type="match status" value="1"/>
</dbReference>
<dbReference type="PROSITE" id="PS50943">
    <property type="entry name" value="HTH_CROC1"/>
    <property type="match status" value="1"/>
</dbReference>
<dbReference type="NCBIfam" id="TIGR03070">
    <property type="entry name" value="couple_hipB"/>
    <property type="match status" value="1"/>
</dbReference>
<dbReference type="RefSeq" id="WP_120183299.1">
    <property type="nucleotide sequence ID" value="NZ_MBTA01000030.1"/>
</dbReference>